<dbReference type="EMBL" id="JATAAI010000010">
    <property type="protein sequence ID" value="KAK1742696.1"/>
    <property type="molecule type" value="Genomic_DNA"/>
</dbReference>
<feature type="compositionally biased region" description="Low complexity" evidence="1">
    <location>
        <begin position="60"/>
        <end position="71"/>
    </location>
</feature>
<feature type="compositionally biased region" description="Low complexity" evidence="1">
    <location>
        <begin position="326"/>
        <end position="338"/>
    </location>
</feature>
<feature type="region of interest" description="Disordered" evidence="1">
    <location>
        <begin position="587"/>
        <end position="612"/>
    </location>
</feature>
<proteinExistence type="predicted"/>
<sequence>MVVKIPIKRGKRTSEQAILESPGTKTTMVTNEKDAPCKLRAVAAKKKRRKTNSNEGDVGDNSSISSRSSMNSDRDVRDRVEGGKSTTYGSSTNAATAASTRALPSEDYTLTICSPSDQTREQIDHSYYSPDTLLIGAASPTPSTTSLDWQFSGSMENFFEENDRAAGLSPINNDTEKINAEGCSLEQCQLESFDSVDRKLLLRESSNGDGSGTSNSTLKITNESTGRMPLPSPSACYASLPVSNKSHVATTPLALPTTSISDIFTPDSKRIKPLYLARKSGGGDCNIFESSPSVFLNIQPANSFSDLLSTPAHSNEEHAENIQPTAAQAVAASVAAAQKESQDGESGGSDKTSDRKDIMQALKDTVESELHLPTALGHNLGGHRRFVINGPLKTCTDSSIDRINTDGKDAAFYQFLQMLSPAFEGCIFLLPWLRASETKSKVTVSLYGSFKLNQGTLFRPMSTGPSEIDLTTAKRRIQSTICAFGGTINSKKEEEHPPVEKLVSFSGHNSKSSIFRSRSSDATSKPSKSSSTSSKSAGLKRKKKNKSILRRERYEKKLRDQYFENGNRLSWDVQHSLRLTLSGAKTFDEEDNSDSSVTKPSTKTDSDFESNRPTQYKCTLCGALKKKHVCTNQPTILRSIGVNVYPAVNAYTADEPGSLTCALTEMNNFITSSSNGVCGLTSEEVLRENTKLPAHIQLTPCTIMKPHLRKSILSGPPKRHQQSHREEEESHNHSINLIFQPSMEITNDQYLNVTTLPSDRDYTYPAVPLTFGQRKSMSDALLSISKSVPELTQACALILKDARKKNQWDQAVAELMAQVLCILKCSSSKDYSLEGLKRYLLEFGISC</sequence>
<feature type="compositionally biased region" description="Basic residues" evidence="1">
    <location>
        <begin position="1"/>
        <end position="11"/>
    </location>
</feature>
<feature type="region of interest" description="Disordered" evidence="1">
    <location>
        <begin position="511"/>
        <end position="551"/>
    </location>
</feature>
<feature type="compositionally biased region" description="Low complexity" evidence="1">
    <location>
        <begin position="85"/>
        <end position="101"/>
    </location>
</feature>
<feature type="compositionally biased region" description="Basic residues" evidence="1">
    <location>
        <begin position="538"/>
        <end position="548"/>
    </location>
</feature>
<evidence type="ECO:0000256" key="1">
    <source>
        <dbReference type="SAM" id="MobiDB-lite"/>
    </source>
</evidence>
<feature type="compositionally biased region" description="Basic and acidic residues" evidence="1">
    <location>
        <begin position="723"/>
        <end position="732"/>
    </location>
</feature>
<feature type="region of interest" description="Disordered" evidence="1">
    <location>
        <begin position="326"/>
        <end position="355"/>
    </location>
</feature>
<protein>
    <submittedName>
        <fullName evidence="2">Uncharacterized protein</fullName>
    </submittedName>
</protein>
<evidence type="ECO:0000313" key="3">
    <source>
        <dbReference type="Proteomes" id="UP001224775"/>
    </source>
</evidence>
<gene>
    <name evidence="2" type="ORF">QTG54_006293</name>
</gene>
<reference evidence="2" key="1">
    <citation type="submission" date="2023-06" db="EMBL/GenBank/DDBJ databases">
        <title>Survivors Of The Sea: Transcriptome response of Skeletonema marinoi to long-term dormancy.</title>
        <authorList>
            <person name="Pinder M.I.M."/>
            <person name="Kourtchenko O."/>
            <person name="Robertson E.K."/>
            <person name="Larsson T."/>
            <person name="Maumus F."/>
            <person name="Osuna-Cruz C.M."/>
            <person name="Vancaester E."/>
            <person name="Stenow R."/>
            <person name="Vandepoele K."/>
            <person name="Ploug H."/>
            <person name="Bruchert V."/>
            <person name="Godhe A."/>
            <person name="Topel M."/>
        </authorList>
    </citation>
    <scope>NUCLEOTIDE SEQUENCE</scope>
    <source>
        <strain evidence="2">R05AC</strain>
    </source>
</reference>
<comment type="caution">
    <text evidence="2">The sequence shown here is derived from an EMBL/GenBank/DDBJ whole genome shotgun (WGS) entry which is preliminary data.</text>
</comment>
<name>A0AAD8YCC2_9STRA</name>
<feature type="compositionally biased region" description="Basic and acidic residues" evidence="1">
    <location>
        <begin position="72"/>
        <end position="82"/>
    </location>
</feature>
<organism evidence="2 3">
    <name type="scientific">Skeletonema marinoi</name>
    <dbReference type="NCBI Taxonomy" id="267567"/>
    <lineage>
        <taxon>Eukaryota</taxon>
        <taxon>Sar</taxon>
        <taxon>Stramenopiles</taxon>
        <taxon>Ochrophyta</taxon>
        <taxon>Bacillariophyta</taxon>
        <taxon>Coscinodiscophyceae</taxon>
        <taxon>Thalassiosirophycidae</taxon>
        <taxon>Thalassiosirales</taxon>
        <taxon>Skeletonemataceae</taxon>
        <taxon>Skeletonema</taxon>
        <taxon>Skeletonema marinoi-dohrnii complex</taxon>
    </lineage>
</organism>
<feature type="region of interest" description="Disordered" evidence="1">
    <location>
        <begin position="1"/>
        <end position="101"/>
    </location>
</feature>
<dbReference type="Proteomes" id="UP001224775">
    <property type="component" value="Unassembled WGS sequence"/>
</dbReference>
<feature type="compositionally biased region" description="Low complexity" evidence="1">
    <location>
        <begin position="511"/>
        <end position="537"/>
    </location>
</feature>
<evidence type="ECO:0000313" key="2">
    <source>
        <dbReference type="EMBL" id="KAK1742696.1"/>
    </source>
</evidence>
<keyword evidence="3" id="KW-1185">Reference proteome</keyword>
<feature type="region of interest" description="Disordered" evidence="1">
    <location>
        <begin position="712"/>
        <end position="732"/>
    </location>
</feature>
<dbReference type="AlphaFoldDB" id="A0AAD8YCC2"/>
<accession>A0AAD8YCC2</accession>